<organism evidence="8 9">
    <name type="scientific">Colletotrichum gloeosporioides</name>
    <name type="common">Anthracnose fungus</name>
    <name type="synonym">Glomerella cingulata</name>
    <dbReference type="NCBI Taxonomy" id="474922"/>
    <lineage>
        <taxon>Eukaryota</taxon>
        <taxon>Fungi</taxon>
        <taxon>Dikarya</taxon>
        <taxon>Ascomycota</taxon>
        <taxon>Pezizomycotina</taxon>
        <taxon>Sordariomycetes</taxon>
        <taxon>Hypocreomycetidae</taxon>
        <taxon>Glomerellales</taxon>
        <taxon>Glomerellaceae</taxon>
        <taxon>Colletotrichum</taxon>
        <taxon>Colletotrichum gloeosporioides species complex</taxon>
    </lineage>
</organism>
<keyword evidence="6" id="KW-1133">Transmembrane helix</keyword>
<dbReference type="InterPro" id="IPR005123">
    <property type="entry name" value="Oxoglu/Fe-dep_dioxygenase_dom"/>
</dbReference>
<dbReference type="AlphaFoldDB" id="A0A8H4CVV8"/>
<comment type="cofactor">
    <cofactor evidence="1">
        <name>L-ascorbate</name>
        <dbReference type="ChEBI" id="CHEBI:38290"/>
    </cofactor>
</comment>
<keyword evidence="4" id="KW-0560">Oxidoreductase</keyword>
<keyword evidence="5" id="KW-0408">Iron</keyword>
<accession>A0A8H4CVV8</accession>
<keyword evidence="9" id="KW-1185">Reference proteome</keyword>
<comment type="caution">
    <text evidence="8">The sequence shown here is derived from an EMBL/GenBank/DDBJ whole genome shotgun (WGS) entry which is preliminary data.</text>
</comment>
<dbReference type="PANTHER" id="PTHR10869">
    <property type="entry name" value="PROLYL 4-HYDROXYLASE ALPHA SUBUNIT"/>
    <property type="match status" value="1"/>
</dbReference>
<dbReference type="Proteomes" id="UP000613401">
    <property type="component" value="Unassembled WGS sequence"/>
</dbReference>
<proteinExistence type="predicted"/>
<evidence type="ECO:0000259" key="7">
    <source>
        <dbReference type="PROSITE" id="PS51471"/>
    </source>
</evidence>
<dbReference type="PANTHER" id="PTHR10869:SF242">
    <property type="entry name" value="PROLYL 4-HYDROXYLASE ALPHA SUBUNIT DOMAIN-CONTAINING PROTEIN"/>
    <property type="match status" value="1"/>
</dbReference>
<gene>
    <name evidence="8" type="ORF">GCG54_00010367</name>
</gene>
<feature type="transmembrane region" description="Helical" evidence="6">
    <location>
        <begin position="21"/>
        <end position="42"/>
    </location>
</feature>
<sequence length="280" mass="31354">MASATTRPKLTNTVEGVSSKGSWLTVTSSIIIITSIAISILFQQTKPSLQSTHLFTTIVSYDPLIIHIENFLTPGEVQHLLGLAQERYQPSTVIDAETGQHDRLASGRRSSTAMLPRGDTVVHSVISRSARFQGFVSEDQFEQIQATRYLEGGEYVPHYDVLSTRHHSEQERAEVDAKNTTGRFERLTTIFAFLDDSCGAHCGTQFPRIAIDWDSEDKRWCEIVDCQARTLTFRPRAGSAVFWKNLHDDGSLHEDTLHAGLPVQKGSKVGLNIWMREKLL</sequence>
<dbReference type="GO" id="GO:0005506">
    <property type="term" value="F:iron ion binding"/>
    <property type="evidence" value="ECO:0007669"/>
    <property type="project" value="InterPro"/>
</dbReference>
<keyword evidence="2" id="KW-0479">Metal-binding</keyword>
<feature type="domain" description="Fe2OG dioxygenase" evidence="7">
    <location>
        <begin position="140"/>
        <end position="277"/>
    </location>
</feature>
<keyword evidence="6" id="KW-0472">Membrane</keyword>
<evidence type="ECO:0000256" key="2">
    <source>
        <dbReference type="ARBA" id="ARBA00022723"/>
    </source>
</evidence>
<dbReference type="SMART" id="SM00702">
    <property type="entry name" value="P4Hc"/>
    <property type="match status" value="1"/>
</dbReference>
<evidence type="ECO:0000256" key="4">
    <source>
        <dbReference type="ARBA" id="ARBA00023002"/>
    </source>
</evidence>
<dbReference type="GO" id="GO:0005783">
    <property type="term" value="C:endoplasmic reticulum"/>
    <property type="evidence" value="ECO:0007669"/>
    <property type="project" value="TreeGrafter"/>
</dbReference>
<dbReference type="InterPro" id="IPR045054">
    <property type="entry name" value="P4HA-like"/>
</dbReference>
<evidence type="ECO:0000256" key="5">
    <source>
        <dbReference type="ARBA" id="ARBA00023004"/>
    </source>
</evidence>
<dbReference type="GeneID" id="69017495"/>
<dbReference type="RefSeq" id="XP_045270190.1">
    <property type="nucleotide sequence ID" value="XM_045410292.1"/>
</dbReference>
<evidence type="ECO:0000256" key="6">
    <source>
        <dbReference type="SAM" id="Phobius"/>
    </source>
</evidence>
<dbReference type="GO" id="GO:0004656">
    <property type="term" value="F:procollagen-proline 4-dioxygenase activity"/>
    <property type="evidence" value="ECO:0007669"/>
    <property type="project" value="TreeGrafter"/>
</dbReference>
<reference evidence="8" key="1">
    <citation type="journal article" date="2020" name="Phytopathology">
        <title>Genome sequence and comparative analysis of Colletotrichum gloeosporioides isolated from Liriodendron leaves.</title>
        <authorList>
            <person name="Fu F.F."/>
            <person name="Hao Z."/>
            <person name="Wang P."/>
            <person name="Lu Y."/>
            <person name="Xue L.J."/>
            <person name="Wei G."/>
            <person name="Tian Y."/>
            <person name="Baishi H."/>
            <person name="Xu H."/>
            <person name="Shi J."/>
            <person name="Cheng T."/>
            <person name="Wang G."/>
            <person name="Yi Y."/>
            <person name="Chen J."/>
        </authorList>
    </citation>
    <scope>NUCLEOTIDE SEQUENCE</scope>
    <source>
        <strain evidence="8">Lc1</strain>
    </source>
</reference>
<keyword evidence="6" id="KW-0812">Transmembrane</keyword>
<dbReference type="InterPro" id="IPR006620">
    <property type="entry name" value="Pro_4_hyd_alph"/>
</dbReference>
<protein>
    <recommendedName>
        <fullName evidence="7">Fe2OG dioxygenase domain-containing protein</fullName>
    </recommendedName>
</protein>
<dbReference type="EMBL" id="WVTB01000008">
    <property type="protein sequence ID" value="KAF3811031.1"/>
    <property type="molecule type" value="Genomic_DNA"/>
</dbReference>
<keyword evidence="3" id="KW-0223">Dioxygenase</keyword>
<reference evidence="8" key="2">
    <citation type="submission" date="2020-03" db="EMBL/GenBank/DDBJ databases">
        <authorList>
            <person name="Fu F.-F."/>
            <person name="Chen J."/>
        </authorList>
    </citation>
    <scope>NUCLEOTIDE SEQUENCE</scope>
    <source>
        <strain evidence="8">Lc1</strain>
    </source>
</reference>
<dbReference type="PROSITE" id="PS51471">
    <property type="entry name" value="FE2OG_OXY"/>
    <property type="match status" value="1"/>
</dbReference>
<evidence type="ECO:0000313" key="8">
    <source>
        <dbReference type="EMBL" id="KAF3811031.1"/>
    </source>
</evidence>
<dbReference type="GO" id="GO:0031418">
    <property type="term" value="F:L-ascorbic acid binding"/>
    <property type="evidence" value="ECO:0007669"/>
    <property type="project" value="InterPro"/>
</dbReference>
<evidence type="ECO:0000256" key="3">
    <source>
        <dbReference type="ARBA" id="ARBA00022964"/>
    </source>
</evidence>
<dbReference type="Pfam" id="PF13640">
    <property type="entry name" value="2OG-FeII_Oxy_3"/>
    <property type="match status" value="1"/>
</dbReference>
<evidence type="ECO:0000313" key="9">
    <source>
        <dbReference type="Proteomes" id="UP000613401"/>
    </source>
</evidence>
<dbReference type="InterPro" id="IPR044862">
    <property type="entry name" value="Pro_4_hyd_alph_FE2OG_OXY"/>
</dbReference>
<dbReference type="Gene3D" id="2.60.120.620">
    <property type="entry name" value="q2cbj1_9rhob like domain"/>
    <property type="match status" value="1"/>
</dbReference>
<name>A0A8H4CVV8_COLGL</name>
<evidence type="ECO:0000256" key="1">
    <source>
        <dbReference type="ARBA" id="ARBA00001961"/>
    </source>
</evidence>